<name>A0A0F8ZTE3_9ZZZZ</name>
<comment type="caution">
    <text evidence="1">The sequence shown here is derived from an EMBL/GenBank/DDBJ whole genome shotgun (WGS) entry which is preliminary data.</text>
</comment>
<evidence type="ECO:0000313" key="1">
    <source>
        <dbReference type="EMBL" id="KKK69679.1"/>
    </source>
</evidence>
<accession>A0A0F8ZTE3</accession>
<organism evidence="1">
    <name type="scientific">marine sediment metagenome</name>
    <dbReference type="NCBI Taxonomy" id="412755"/>
    <lineage>
        <taxon>unclassified sequences</taxon>
        <taxon>metagenomes</taxon>
        <taxon>ecological metagenomes</taxon>
    </lineage>
</organism>
<gene>
    <name evidence="1" type="ORF">LCGC14_2931630</name>
</gene>
<feature type="non-terminal residue" evidence="1">
    <location>
        <position position="246"/>
    </location>
</feature>
<proteinExistence type="predicted"/>
<dbReference type="EMBL" id="LAZR01058536">
    <property type="protein sequence ID" value="KKK69679.1"/>
    <property type="molecule type" value="Genomic_DNA"/>
</dbReference>
<sequence>MDETQNSIAPAEGERRAMRGYYPQYHLATSLIIKGLLDKSLVKVVLVNPDAGRVDDILIYSTHRLDAYQVKWSIADKYWNYNTDFIKEKSGTPSILNQLVDGWKRLRRPNMKTVVHLYTNQIPSTYDHLKISSGTISPSPNHTKYFTEKLWIRAKSDLEGMINSLSDDWKELWNDFQELTVLEDEDFIEFIKNCELDLNQQLEDTKDYQQDFDALFKLLVEMVGISDSLTEVELTRDKLLGLLGWT</sequence>
<protein>
    <submittedName>
        <fullName evidence="1">Uncharacterized protein</fullName>
    </submittedName>
</protein>
<dbReference type="AlphaFoldDB" id="A0A0F8ZTE3"/>
<reference evidence="1" key="1">
    <citation type="journal article" date="2015" name="Nature">
        <title>Complex archaea that bridge the gap between prokaryotes and eukaryotes.</title>
        <authorList>
            <person name="Spang A."/>
            <person name="Saw J.H."/>
            <person name="Jorgensen S.L."/>
            <person name="Zaremba-Niedzwiedzka K."/>
            <person name="Martijn J."/>
            <person name="Lind A.E."/>
            <person name="van Eijk R."/>
            <person name="Schleper C."/>
            <person name="Guy L."/>
            <person name="Ettema T.J."/>
        </authorList>
    </citation>
    <scope>NUCLEOTIDE SEQUENCE</scope>
</reference>